<evidence type="ECO:0000256" key="1">
    <source>
        <dbReference type="SAM" id="MobiDB-lite"/>
    </source>
</evidence>
<accession>A0A0G4NLR9</accession>
<dbReference type="AlphaFoldDB" id="A0A0G4NLR9"/>
<feature type="non-terminal residue" evidence="2">
    <location>
        <position position="67"/>
    </location>
</feature>
<evidence type="ECO:0000313" key="2">
    <source>
        <dbReference type="EMBL" id="CRK47408.1"/>
    </source>
</evidence>
<gene>
    <name evidence="2" type="ORF">BN1723_020280</name>
</gene>
<reference evidence="3" key="1">
    <citation type="submission" date="2015-05" db="EMBL/GenBank/DDBJ databases">
        <authorList>
            <person name="Fogelqvist Johan"/>
        </authorList>
    </citation>
    <scope>NUCLEOTIDE SEQUENCE [LARGE SCALE GENOMIC DNA]</scope>
</reference>
<dbReference type="Proteomes" id="UP000045706">
    <property type="component" value="Unassembled WGS sequence"/>
</dbReference>
<organism evidence="2 3">
    <name type="scientific">Verticillium longisporum</name>
    <name type="common">Verticillium dahliae var. longisporum</name>
    <dbReference type="NCBI Taxonomy" id="100787"/>
    <lineage>
        <taxon>Eukaryota</taxon>
        <taxon>Fungi</taxon>
        <taxon>Dikarya</taxon>
        <taxon>Ascomycota</taxon>
        <taxon>Pezizomycotina</taxon>
        <taxon>Sordariomycetes</taxon>
        <taxon>Hypocreomycetidae</taxon>
        <taxon>Glomerellales</taxon>
        <taxon>Plectosphaerellaceae</taxon>
        <taxon>Verticillium</taxon>
    </lineage>
</organism>
<sequence length="67" mass="7558">QAPCKFDTAPSSRRRPRSGLTKRTRNYNQPCKTTKARSGALLPTRSGLASRQPRAESAHKNFLRVLY</sequence>
<name>A0A0G4NLR9_VERLO</name>
<feature type="compositionally biased region" description="Basic residues" evidence="1">
    <location>
        <begin position="12"/>
        <end position="25"/>
    </location>
</feature>
<dbReference type="EMBL" id="CVQI01036526">
    <property type="protein sequence ID" value="CRK47408.1"/>
    <property type="molecule type" value="Genomic_DNA"/>
</dbReference>
<evidence type="ECO:0000313" key="3">
    <source>
        <dbReference type="Proteomes" id="UP000045706"/>
    </source>
</evidence>
<protein>
    <submittedName>
        <fullName evidence="2">Uncharacterized protein</fullName>
    </submittedName>
</protein>
<feature type="non-terminal residue" evidence="2">
    <location>
        <position position="1"/>
    </location>
</feature>
<feature type="region of interest" description="Disordered" evidence="1">
    <location>
        <begin position="1"/>
        <end position="67"/>
    </location>
</feature>
<proteinExistence type="predicted"/>